<comment type="subcellular location">
    <subcellularLocation>
        <location evidence="1">Cell membrane</location>
        <topology evidence="1">Peripheral membrane protein</topology>
    </subcellularLocation>
</comment>
<evidence type="ECO:0000256" key="5">
    <source>
        <dbReference type="ARBA" id="ARBA00022944"/>
    </source>
</evidence>
<sequence length="416" mass="49392">MNLKARFSLISLMFKRRSIKEIVKKNIEIIWGYPLYVLSCITPRNKKKWLVGSHVGFSGNPKYFFIYVVAECKMKKCYWIAATRAEERKIRELGFPAYYRWSIKGVFHSITAGTYIYGFHLIDVNFWTSGGVKRINLWHGVGIKNIEFKSTKGSAGKIYDEKNFFSRVYLPYLFKRPHLFLSTSPLMTEHFKQCFRITDKECIEGIYPRCDIFRWQSEKLKQFIYQYESAESLALIEKLKKCRKSYLYMPTWRETRENFIVSAGFDFVLLNEILKQRDDLFLLKLHPESNLSMEEMSRYSNILVLDKKIDIYPVLPFTDVLVTDYSSIYYDYLLMPGKEVLLFPFDYAEYITAGRDLAFDFDKYTPGKRVYTFVELLTVIRDEVSLQFDERDWIVNQFWNYTYTVDSLVTKIKALA</sequence>
<evidence type="ECO:0000256" key="1">
    <source>
        <dbReference type="ARBA" id="ARBA00004202"/>
    </source>
</evidence>
<dbReference type="Pfam" id="PF04464">
    <property type="entry name" value="Glyphos_transf"/>
    <property type="match status" value="1"/>
</dbReference>
<accession>A0A1Y4JQG2</accession>
<protein>
    <submittedName>
        <fullName evidence="7">Uncharacterized protein</fullName>
    </submittedName>
</protein>
<evidence type="ECO:0000313" key="7">
    <source>
        <dbReference type="EMBL" id="OUP34785.1"/>
    </source>
</evidence>
<dbReference type="AlphaFoldDB" id="A0A1Y4JQG2"/>
<dbReference type="Proteomes" id="UP000196587">
    <property type="component" value="Unassembled WGS sequence"/>
</dbReference>
<evidence type="ECO:0000256" key="4">
    <source>
        <dbReference type="ARBA" id="ARBA00022679"/>
    </source>
</evidence>
<dbReference type="InterPro" id="IPR043148">
    <property type="entry name" value="TagF_C"/>
</dbReference>
<dbReference type="InterPro" id="IPR051612">
    <property type="entry name" value="Teichoic_Acid_Biosynth"/>
</dbReference>
<keyword evidence="5" id="KW-0777">Teichoic acid biosynthesis</keyword>
<evidence type="ECO:0000313" key="8">
    <source>
        <dbReference type="Proteomes" id="UP000196587"/>
    </source>
</evidence>
<name>A0A1Y4JQG2_9BACE</name>
<dbReference type="Gene3D" id="3.40.50.11820">
    <property type="match status" value="1"/>
</dbReference>
<dbReference type="PANTHER" id="PTHR37316">
    <property type="entry name" value="TEICHOIC ACID GLYCEROL-PHOSPHATE PRIMASE"/>
    <property type="match status" value="1"/>
</dbReference>
<reference evidence="8" key="1">
    <citation type="submission" date="2017-04" db="EMBL/GenBank/DDBJ databases">
        <title>Function of individual gut microbiota members based on whole genome sequencing of pure cultures obtained from chicken caecum.</title>
        <authorList>
            <person name="Medvecky M."/>
            <person name="Cejkova D."/>
            <person name="Polansky O."/>
            <person name="Karasova D."/>
            <person name="Kubasova T."/>
            <person name="Cizek A."/>
            <person name="Rychlik I."/>
        </authorList>
    </citation>
    <scope>NUCLEOTIDE SEQUENCE [LARGE SCALE GENOMIC DNA]</scope>
    <source>
        <strain evidence="8">An189</strain>
    </source>
</reference>
<dbReference type="GO" id="GO:0047355">
    <property type="term" value="F:CDP-glycerol glycerophosphotransferase activity"/>
    <property type="evidence" value="ECO:0007669"/>
    <property type="project" value="InterPro"/>
</dbReference>
<keyword evidence="6" id="KW-0472">Membrane</keyword>
<comment type="similarity">
    <text evidence="2">Belongs to the CDP-glycerol glycerophosphotransferase family.</text>
</comment>
<gene>
    <name evidence="7" type="ORF">B5F24_06290</name>
</gene>
<proteinExistence type="inferred from homology"/>
<keyword evidence="4" id="KW-0808">Transferase</keyword>
<evidence type="ECO:0000256" key="6">
    <source>
        <dbReference type="ARBA" id="ARBA00023136"/>
    </source>
</evidence>
<organism evidence="7 8">
    <name type="scientific">Bacteroides clarus</name>
    <dbReference type="NCBI Taxonomy" id="626929"/>
    <lineage>
        <taxon>Bacteria</taxon>
        <taxon>Pseudomonadati</taxon>
        <taxon>Bacteroidota</taxon>
        <taxon>Bacteroidia</taxon>
        <taxon>Bacteroidales</taxon>
        <taxon>Bacteroidaceae</taxon>
        <taxon>Bacteroides</taxon>
    </lineage>
</organism>
<evidence type="ECO:0000256" key="2">
    <source>
        <dbReference type="ARBA" id="ARBA00010488"/>
    </source>
</evidence>
<dbReference type="EMBL" id="NFKE01000004">
    <property type="protein sequence ID" value="OUP34785.1"/>
    <property type="molecule type" value="Genomic_DNA"/>
</dbReference>
<comment type="caution">
    <text evidence="7">The sequence shown here is derived from an EMBL/GenBank/DDBJ whole genome shotgun (WGS) entry which is preliminary data.</text>
</comment>
<dbReference type="InterPro" id="IPR007554">
    <property type="entry name" value="Glycerophosphate_synth"/>
</dbReference>
<dbReference type="RefSeq" id="WP_087412438.1">
    <property type="nucleotide sequence ID" value="NZ_CALIXP010000024.1"/>
</dbReference>
<dbReference type="GO" id="GO:0005886">
    <property type="term" value="C:plasma membrane"/>
    <property type="evidence" value="ECO:0007669"/>
    <property type="project" value="UniProtKB-SubCell"/>
</dbReference>
<dbReference type="PANTHER" id="PTHR37316:SF3">
    <property type="entry name" value="TEICHOIC ACID GLYCEROL-PHOSPHATE TRANSFERASE"/>
    <property type="match status" value="1"/>
</dbReference>
<dbReference type="Gene3D" id="3.40.50.12580">
    <property type="match status" value="1"/>
</dbReference>
<dbReference type="InterPro" id="IPR043149">
    <property type="entry name" value="TagF_N"/>
</dbReference>
<evidence type="ECO:0000256" key="3">
    <source>
        <dbReference type="ARBA" id="ARBA00022475"/>
    </source>
</evidence>
<keyword evidence="3" id="KW-1003">Cell membrane</keyword>
<dbReference type="GO" id="GO:0019350">
    <property type="term" value="P:teichoic acid biosynthetic process"/>
    <property type="evidence" value="ECO:0007669"/>
    <property type="project" value="UniProtKB-KW"/>
</dbReference>